<gene>
    <name evidence="2" type="ORF">GCM10010910_08520</name>
</gene>
<proteinExistence type="predicted"/>
<dbReference type="EMBL" id="BMMQ01000002">
    <property type="protein sequence ID" value="GGO61224.1"/>
    <property type="molecule type" value="Genomic_DNA"/>
</dbReference>
<comment type="caution">
    <text evidence="2">The sequence shown here is derived from an EMBL/GenBank/DDBJ whole genome shotgun (WGS) entry which is preliminary data.</text>
</comment>
<dbReference type="RefSeq" id="WP_188700153.1">
    <property type="nucleotide sequence ID" value="NZ_BMMQ01000002.1"/>
</dbReference>
<evidence type="ECO:0000256" key="1">
    <source>
        <dbReference type="SAM" id="Phobius"/>
    </source>
</evidence>
<keyword evidence="3" id="KW-1185">Reference proteome</keyword>
<dbReference type="Proteomes" id="UP000638043">
    <property type="component" value="Unassembled WGS sequence"/>
</dbReference>
<organism evidence="2 3">
    <name type="scientific">Microbacterium nanhaiense</name>
    <dbReference type="NCBI Taxonomy" id="1301026"/>
    <lineage>
        <taxon>Bacteria</taxon>
        <taxon>Bacillati</taxon>
        <taxon>Actinomycetota</taxon>
        <taxon>Actinomycetes</taxon>
        <taxon>Micrococcales</taxon>
        <taxon>Microbacteriaceae</taxon>
        <taxon>Microbacterium</taxon>
    </lineage>
</organism>
<evidence type="ECO:0000313" key="3">
    <source>
        <dbReference type="Proteomes" id="UP000638043"/>
    </source>
</evidence>
<accession>A0ABQ2MZB7</accession>
<sequence>MFTWIFRLAWLALSGFLLIRIYETLFSRDQTTSIFPFVGDIGEVDVSFLIAGVAWGIMMTFGSFTGASGPSARRGGGPEAIAPATIIEVRRTGLTVNDVPQYEIFLEVEPVEGDSFVSSIKQLVSGPEAAHLQPGGMLAVTYREGNPDRVALADPGSREVEQTMLRWRISHGLIPPELIGARTRGISEPASVLELRPTGERKAGQVQVTARLLVMPSDGSDHFEVDSTVFLHPEALSHAQVGSPVFAMYEPSRPDLVHMTIQRQESLA</sequence>
<name>A0ABQ2MZB7_9MICO</name>
<reference evidence="3" key="1">
    <citation type="journal article" date="2019" name="Int. J. Syst. Evol. Microbiol.">
        <title>The Global Catalogue of Microorganisms (GCM) 10K type strain sequencing project: providing services to taxonomists for standard genome sequencing and annotation.</title>
        <authorList>
            <consortium name="The Broad Institute Genomics Platform"/>
            <consortium name="The Broad Institute Genome Sequencing Center for Infectious Disease"/>
            <person name="Wu L."/>
            <person name="Ma J."/>
        </authorList>
    </citation>
    <scope>NUCLEOTIDE SEQUENCE [LARGE SCALE GENOMIC DNA]</scope>
    <source>
        <strain evidence="3">CGMCC 4.7181</strain>
    </source>
</reference>
<evidence type="ECO:0000313" key="2">
    <source>
        <dbReference type="EMBL" id="GGO61224.1"/>
    </source>
</evidence>
<keyword evidence="1" id="KW-0812">Transmembrane</keyword>
<feature type="transmembrane region" description="Helical" evidence="1">
    <location>
        <begin position="44"/>
        <end position="64"/>
    </location>
</feature>
<keyword evidence="1" id="KW-1133">Transmembrane helix</keyword>
<protein>
    <submittedName>
        <fullName evidence="2">Uncharacterized protein</fullName>
    </submittedName>
</protein>
<keyword evidence="1" id="KW-0472">Membrane</keyword>